<reference evidence="1 2" key="1">
    <citation type="submission" date="2015-01" db="EMBL/GenBank/DDBJ databases">
        <title>Genome Sequence of Pseudomonas antarctica CMS 35.</title>
        <authorList>
            <person name="Voget S."/>
            <person name="Chow J."/>
            <person name="Daniel R."/>
            <person name="Streit W."/>
        </authorList>
    </citation>
    <scope>NUCLEOTIDE SEQUENCE [LARGE SCALE GENOMIC DNA]</scope>
    <source>
        <strain evidence="1 2">CMS 35</strain>
    </source>
</reference>
<keyword evidence="2" id="KW-1185">Reference proteome</keyword>
<proteinExistence type="predicted"/>
<dbReference type="Proteomes" id="UP000748067">
    <property type="component" value="Unassembled WGS sequence"/>
</dbReference>
<name>A0ABQ6ZSF8_9PSED</name>
<accession>A0ABQ6ZSF8</accession>
<evidence type="ECO:0000313" key="1">
    <source>
        <dbReference type="EMBL" id="KAF2407348.1"/>
    </source>
</evidence>
<protein>
    <submittedName>
        <fullName evidence="1">Uncharacterized protein</fullName>
    </submittedName>
</protein>
<comment type="caution">
    <text evidence="1">The sequence shown here is derived from an EMBL/GenBank/DDBJ whole genome shotgun (WGS) entry which is preliminary data.</text>
</comment>
<organism evidence="1 2">
    <name type="scientific">Pseudomonas antarctica</name>
    <dbReference type="NCBI Taxonomy" id="219572"/>
    <lineage>
        <taxon>Bacteria</taxon>
        <taxon>Pseudomonadati</taxon>
        <taxon>Pseudomonadota</taxon>
        <taxon>Gammaproteobacteria</taxon>
        <taxon>Pseudomonadales</taxon>
        <taxon>Pseudomonadaceae</taxon>
        <taxon>Pseudomonas</taxon>
    </lineage>
</organism>
<gene>
    <name evidence="1" type="ORF">PSAN_42770</name>
</gene>
<evidence type="ECO:0000313" key="2">
    <source>
        <dbReference type="Proteomes" id="UP000748067"/>
    </source>
</evidence>
<dbReference type="EMBL" id="JXDI01000002">
    <property type="protein sequence ID" value="KAF2407348.1"/>
    <property type="molecule type" value="Genomic_DNA"/>
</dbReference>
<sequence length="96" mass="10922">MRALLHIYLDSVDRLQAESLQAAFKKTANGLEFFCDGLSQIRVFCMCFEGRIHQQTTTMKRIVECATQHLCKKSSYGHPSVWQSFKAPNSITHTAL</sequence>